<dbReference type="PANTHER" id="PTHR42679">
    <property type="entry name" value="S-METHYL-5'-THIOADENOSINE PHOSPHORYLASE"/>
    <property type="match status" value="1"/>
</dbReference>
<dbReference type="FunFam" id="3.40.50.1580:FF:000012">
    <property type="entry name" value="Probable 6-oxopurine nucleoside phosphorylase"/>
    <property type="match status" value="1"/>
</dbReference>
<feature type="binding site" evidence="4">
    <location>
        <begin position="54"/>
        <end position="55"/>
    </location>
    <ligand>
        <name>phosphate</name>
        <dbReference type="ChEBI" id="CHEBI:43474"/>
    </ligand>
</feature>
<comment type="pathway">
    <text evidence="4">Amino-acid biosynthesis; L-methionine biosynthesis via salvage pathway; S-methyl-5-thio-alpha-D-ribose 1-phosphate from S-methyl-5'-thioadenosine (phosphorylase route): step 1/1.</text>
</comment>
<proteinExistence type="inferred from homology"/>
<dbReference type="CDD" id="cd09010">
    <property type="entry name" value="MTAP_SsMTAPII_like_MTIP"/>
    <property type="match status" value="1"/>
</dbReference>
<dbReference type="GO" id="GO:0017061">
    <property type="term" value="F:S-methyl-5-thioadenosine phosphorylase activity"/>
    <property type="evidence" value="ECO:0007669"/>
    <property type="project" value="UniProtKB-UniRule"/>
</dbReference>
<keyword evidence="3 4" id="KW-0660">Purine salvage</keyword>
<feature type="site" description="Important for substrate specificity" evidence="4">
    <location>
        <position position="167"/>
    </location>
</feature>
<keyword evidence="7" id="KW-1185">Reference proteome</keyword>
<dbReference type="UniPathway" id="UPA00904">
    <property type="reaction ID" value="UER00873"/>
</dbReference>
<dbReference type="Pfam" id="PF01048">
    <property type="entry name" value="PNP_UDP_1"/>
    <property type="match status" value="1"/>
</dbReference>
<comment type="subunit">
    <text evidence="4">Homohexamer. Dimer of a homotrimer.</text>
</comment>
<protein>
    <recommendedName>
        <fullName evidence="4">S-methyl-5'-thioadenosine phosphorylase</fullName>
        <ecNumber evidence="4">2.4.2.28</ecNumber>
    </recommendedName>
    <alternativeName>
        <fullName evidence="4">5'-methylthioadenosine phosphorylase</fullName>
        <shortName evidence="4">MTA phosphorylase</shortName>
        <shortName evidence="4">MTAP</shortName>
    </alternativeName>
</protein>
<evidence type="ECO:0000259" key="5">
    <source>
        <dbReference type="Pfam" id="PF01048"/>
    </source>
</evidence>
<dbReference type="InterPro" id="IPR010044">
    <property type="entry name" value="MTAP"/>
</dbReference>
<feature type="binding site" evidence="4">
    <location>
        <position position="186"/>
    </location>
    <ligand>
        <name>substrate</name>
    </ligand>
</feature>
<dbReference type="Proteomes" id="UP000219050">
    <property type="component" value="Chromosome"/>
</dbReference>
<evidence type="ECO:0000256" key="4">
    <source>
        <dbReference type="HAMAP-Rule" id="MF_01963"/>
    </source>
</evidence>
<dbReference type="GO" id="GO:0005829">
    <property type="term" value="C:cytosol"/>
    <property type="evidence" value="ECO:0007669"/>
    <property type="project" value="TreeGrafter"/>
</dbReference>
<dbReference type="SUPFAM" id="SSF53167">
    <property type="entry name" value="Purine and uridine phosphorylases"/>
    <property type="match status" value="1"/>
</dbReference>
<keyword evidence="1 4" id="KW-0328">Glycosyltransferase</keyword>
<reference evidence="6 7" key="1">
    <citation type="submission" date="2017-05" db="EMBL/GenBank/DDBJ databases">
        <title>Comparative genomic and metabolic analysis of manganese-oxidizing mechanisms in Celeribater manganoxidans DY25T: its adaption to the environment of polymetallic nodule.</title>
        <authorList>
            <person name="Wang X."/>
        </authorList>
    </citation>
    <scope>NUCLEOTIDE SEQUENCE [LARGE SCALE GENOMIC DNA]</scope>
    <source>
        <strain evidence="6 7">DY25</strain>
    </source>
</reference>
<keyword evidence="2 4" id="KW-0808">Transferase</keyword>
<dbReference type="KEGG" id="cmag:CBW24_13340"/>
<feature type="binding site" evidence="4">
    <location>
        <position position="12"/>
    </location>
    <ligand>
        <name>phosphate</name>
        <dbReference type="ChEBI" id="CHEBI:43474"/>
    </ligand>
</feature>
<evidence type="ECO:0000256" key="3">
    <source>
        <dbReference type="ARBA" id="ARBA00022726"/>
    </source>
</evidence>
<sequence length="295" mass="31231">MNDTMIGVIGGSGVYEIDGLENAEWREVSSAFGTPSDAILTGTLGGVAMAFLPRHGRGHVLSPSSAPYRANIDALKRLGVTDVISVSACGSFREAMAPGDFVVVDQFIDRTVARESSFFGAGCVAHVSVAHPTCDRLGTACAEAAEAQGINVHRGGTYLAMEGPQFSTLAESRMYRDAWGCDVIGMTNMPEAKLAREAELCYASVAMITDYDSWHPDHGEVDVTEIIRVLFGNADKARGLVARLPGLLGAARQVCPHGCDRALDHAILTAPEKRDPALIARLDAVAGRVLGRTSS</sequence>
<dbReference type="RefSeq" id="WP_097373873.1">
    <property type="nucleotide sequence ID" value="NZ_CP021404.1"/>
</dbReference>
<comment type="similarity">
    <text evidence="4">Belongs to the PNP/MTAP phosphorylase family. MTAP subfamily.</text>
</comment>
<feature type="site" description="Important for substrate specificity" evidence="4">
    <location>
        <position position="223"/>
    </location>
</feature>
<dbReference type="EC" id="2.4.2.28" evidence="4"/>
<evidence type="ECO:0000256" key="1">
    <source>
        <dbReference type="ARBA" id="ARBA00022676"/>
    </source>
</evidence>
<dbReference type="NCBIfam" id="TIGR01694">
    <property type="entry name" value="MTAP"/>
    <property type="match status" value="1"/>
</dbReference>
<dbReference type="Gene3D" id="3.40.50.1580">
    <property type="entry name" value="Nucleoside phosphorylase domain"/>
    <property type="match status" value="1"/>
</dbReference>
<dbReference type="EMBL" id="CP021404">
    <property type="protein sequence ID" value="ATI42888.1"/>
    <property type="molecule type" value="Genomic_DNA"/>
</dbReference>
<comment type="catalytic activity">
    <reaction evidence="4">
        <text>S-methyl-5'-thioadenosine + phosphate = 5-(methylsulfanyl)-alpha-D-ribose 1-phosphate + adenine</text>
        <dbReference type="Rhea" id="RHEA:11852"/>
        <dbReference type="ChEBI" id="CHEBI:16708"/>
        <dbReference type="ChEBI" id="CHEBI:17509"/>
        <dbReference type="ChEBI" id="CHEBI:43474"/>
        <dbReference type="ChEBI" id="CHEBI:58533"/>
        <dbReference type="EC" id="2.4.2.28"/>
    </reaction>
</comment>
<evidence type="ECO:0000313" key="6">
    <source>
        <dbReference type="EMBL" id="ATI42888.1"/>
    </source>
</evidence>
<name>A0A291M274_9RHOB</name>
<dbReference type="GO" id="GO:0006166">
    <property type="term" value="P:purine ribonucleoside salvage"/>
    <property type="evidence" value="ECO:0007669"/>
    <property type="project" value="UniProtKB-KW"/>
</dbReference>
<dbReference type="InterPro" id="IPR035994">
    <property type="entry name" value="Nucleoside_phosphorylase_sf"/>
</dbReference>
<dbReference type="OrthoDB" id="1523230at2"/>
<evidence type="ECO:0000313" key="7">
    <source>
        <dbReference type="Proteomes" id="UP000219050"/>
    </source>
</evidence>
<dbReference type="NCBIfam" id="NF006492">
    <property type="entry name" value="PRK08931.1"/>
    <property type="match status" value="1"/>
</dbReference>
<gene>
    <name evidence="4" type="primary">mtnP</name>
    <name evidence="6" type="ORF">CBW24_13340</name>
</gene>
<comment type="function">
    <text evidence="4">Catalyzes the reversible phosphorylation of S-methyl-5'-thioadenosine (MTA) to adenine and 5-methylthioribose-1-phosphate. Involved in the breakdown of MTA, a major by-product of polyamine biosynthesis. Responsible for the first step in the methionine salvage pathway after MTA has been generated from S-adenosylmethionine. Has broad substrate specificity with 6-aminopurine nucleosides as preferred substrates.</text>
</comment>
<dbReference type="GO" id="GO:0019509">
    <property type="term" value="P:L-methionine salvage from methylthioadenosine"/>
    <property type="evidence" value="ECO:0007669"/>
    <property type="project" value="UniProtKB-UniRule"/>
</dbReference>
<feature type="domain" description="Nucleoside phosphorylase" evidence="5">
    <location>
        <begin position="6"/>
        <end position="230"/>
    </location>
</feature>
<evidence type="ECO:0000256" key="2">
    <source>
        <dbReference type="ARBA" id="ARBA00022679"/>
    </source>
</evidence>
<feature type="binding site" evidence="4">
    <location>
        <begin position="87"/>
        <end position="88"/>
    </location>
    <ligand>
        <name>phosphate</name>
        <dbReference type="ChEBI" id="CHEBI:43474"/>
    </ligand>
</feature>
<accession>A0A291M274</accession>
<dbReference type="PANTHER" id="PTHR42679:SF2">
    <property type="entry name" value="S-METHYL-5'-THIOADENOSINE PHOSPHORYLASE"/>
    <property type="match status" value="1"/>
</dbReference>
<dbReference type="AlphaFoldDB" id="A0A291M274"/>
<dbReference type="HAMAP" id="MF_01963">
    <property type="entry name" value="MTAP"/>
    <property type="match status" value="1"/>
</dbReference>
<dbReference type="InterPro" id="IPR000845">
    <property type="entry name" value="Nucleoside_phosphorylase_d"/>
</dbReference>
<organism evidence="6 7">
    <name type="scientific">Pacificitalea manganoxidans</name>
    <dbReference type="NCBI Taxonomy" id="1411902"/>
    <lineage>
        <taxon>Bacteria</taxon>
        <taxon>Pseudomonadati</taxon>
        <taxon>Pseudomonadota</taxon>
        <taxon>Alphaproteobacteria</taxon>
        <taxon>Rhodobacterales</taxon>
        <taxon>Paracoccaceae</taxon>
        <taxon>Pacificitalea</taxon>
    </lineage>
</organism>
<feature type="binding site" evidence="4">
    <location>
        <position position="187"/>
    </location>
    <ligand>
        <name>phosphate</name>
        <dbReference type="ChEBI" id="CHEBI:43474"/>
    </ligand>
</feature>
<feature type="binding site" evidence="4">
    <location>
        <begin position="210"/>
        <end position="212"/>
    </location>
    <ligand>
        <name>substrate</name>
    </ligand>
</feature>